<dbReference type="EMBL" id="JAGQKX010000115">
    <property type="protein sequence ID" value="MCA9390508.1"/>
    <property type="molecule type" value="Genomic_DNA"/>
</dbReference>
<sequence>MTNSADTYFEFAEDTYHLLLKEIAYAENNTDLETIFPKLIIGYLFFRQVRGEAFFEHRPPTPGDQQDMLYKMEQDLAERIDKLGEHLSLDSSKTQYNLESVYDQVTSFYPENLNI</sequence>
<evidence type="ECO:0000313" key="2">
    <source>
        <dbReference type="Proteomes" id="UP000701698"/>
    </source>
</evidence>
<dbReference type="AlphaFoldDB" id="A0A955RQG8"/>
<protein>
    <submittedName>
        <fullName evidence="1">Uncharacterized protein</fullName>
    </submittedName>
</protein>
<gene>
    <name evidence="1" type="ORF">KC571_03830</name>
</gene>
<evidence type="ECO:0000313" key="1">
    <source>
        <dbReference type="EMBL" id="MCA9390508.1"/>
    </source>
</evidence>
<proteinExistence type="predicted"/>
<comment type="caution">
    <text evidence="1">The sequence shown here is derived from an EMBL/GenBank/DDBJ whole genome shotgun (WGS) entry which is preliminary data.</text>
</comment>
<reference evidence="1" key="1">
    <citation type="submission" date="2020-04" db="EMBL/GenBank/DDBJ databases">
        <authorList>
            <person name="Zhang T."/>
        </authorList>
    </citation>
    <scope>NUCLEOTIDE SEQUENCE</scope>
    <source>
        <strain evidence="1">HKST-UBA01</strain>
    </source>
</reference>
<accession>A0A955RQG8</accession>
<dbReference type="Proteomes" id="UP000701698">
    <property type="component" value="Unassembled WGS sequence"/>
</dbReference>
<organism evidence="1 2">
    <name type="scientific">candidate division WWE3 bacterium</name>
    <dbReference type="NCBI Taxonomy" id="2053526"/>
    <lineage>
        <taxon>Bacteria</taxon>
        <taxon>Katanobacteria</taxon>
    </lineage>
</organism>
<reference evidence="1" key="2">
    <citation type="journal article" date="2021" name="Microbiome">
        <title>Successional dynamics and alternative stable states in a saline activated sludge microbial community over 9 years.</title>
        <authorList>
            <person name="Wang Y."/>
            <person name="Ye J."/>
            <person name="Ju F."/>
            <person name="Liu L."/>
            <person name="Boyd J.A."/>
            <person name="Deng Y."/>
            <person name="Parks D.H."/>
            <person name="Jiang X."/>
            <person name="Yin X."/>
            <person name="Woodcroft B.J."/>
            <person name="Tyson G.W."/>
            <person name="Hugenholtz P."/>
            <person name="Polz M.F."/>
            <person name="Zhang T."/>
        </authorList>
    </citation>
    <scope>NUCLEOTIDE SEQUENCE</scope>
    <source>
        <strain evidence="1">HKST-UBA01</strain>
    </source>
</reference>
<name>A0A955RQG8_UNCKA</name>